<dbReference type="EMBL" id="WBMO01000001">
    <property type="protein sequence ID" value="MDV2476159.1"/>
    <property type="molecule type" value="Genomic_DNA"/>
</dbReference>
<organism evidence="2 3">
    <name type="scientific">Rhodococcus zopfii</name>
    <dbReference type="NCBI Taxonomy" id="43772"/>
    <lineage>
        <taxon>Bacteria</taxon>
        <taxon>Bacillati</taxon>
        <taxon>Actinomycetota</taxon>
        <taxon>Actinomycetes</taxon>
        <taxon>Mycobacteriales</taxon>
        <taxon>Nocardiaceae</taxon>
        <taxon>Rhodococcus</taxon>
    </lineage>
</organism>
<evidence type="ECO:0000313" key="3">
    <source>
        <dbReference type="Proteomes" id="UP001275440"/>
    </source>
</evidence>
<dbReference type="PANTHER" id="PTHR48104:SF30">
    <property type="entry name" value="METACASPASE-1"/>
    <property type="match status" value="1"/>
</dbReference>
<feature type="compositionally biased region" description="Basic residues" evidence="1">
    <location>
        <begin position="1"/>
        <end position="21"/>
    </location>
</feature>
<name>A0ABU3WQ79_9NOCA</name>
<feature type="region of interest" description="Disordered" evidence="1">
    <location>
        <begin position="1"/>
        <end position="36"/>
    </location>
</feature>
<proteinExistence type="predicted"/>
<dbReference type="PANTHER" id="PTHR48104">
    <property type="entry name" value="METACASPASE-4"/>
    <property type="match status" value="1"/>
</dbReference>
<dbReference type="InterPro" id="IPR050452">
    <property type="entry name" value="Metacaspase"/>
</dbReference>
<reference evidence="2 3" key="1">
    <citation type="submission" date="2019-10" db="EMBL/GenBank/DDBJ databases">
        <title>Draft Genome Assembly of Rhodococcus zopfii DSM44189.</title>
        <authorList>
            <person name="Sutton J.M."/>
            <person name="Akob D.M."/>
            <person name="Bushman T.J."/>
        </authorList>
    </citation>
    <scope>NUCLEOTIDE SEQUENCE [LARGE SCALE GENOMIC DNA]</scope>
    <source>
        <strain evidence="2 3">DSM 44189</strain>
    </source>
</reference>
<gene>
    <name evidence="2" type="ORF">F8M49_13860</name>
</gene>
<protein>
    <submittedName>
        <fullName evidence="2">Caspase family protein</fullName>
    </submittedName>
</protein>
<dbReference type="Gene3D" id="3.40.50.1460">
    <property type="match status" value="1"/>
</dbReference>
<dbReference type="Proteomes" id="UP001275440">
    <property type="component" value="Unassembled WGS sequence"/>
</dbReference>
<feature type="compositionally biased region" description="Basic and acidic residues" evidence="1">
    <location>
        <begin position="22"/>
        <end position="32"/>
    </location>
</feature>
<accession>A0ABU3WQ79</accession>
<evidence type="ECO:0000256" key="1">
    <source>
        <dbReference type="SAM" id="MobiDB-lite"/>
    </source>
</evidence>
<evidence type="ECO:0000313" key="2">
    <source>
        <dbReference type="EMBL" id="MDV2476159.1"/>
    </source>
</evidence>
<keyword evidence="3" id="KW-1185">Reference proteome</keyword>
<sequence length="280" mass="30543">MGRCAAPRRFRRREPARRSGRPHVDPARDGRTRVRRVTRRCTGRPVFRARHPCARSERRDESGAGDSADKQDEALCPVDFRGGELLIDDDLGQVWDLLPVGVGLTLVFDSCHSGSANRGLNSAELEQIREDTDSLPRYRVLDDETVRKYREIRGSSVPAETRTDRELLFSACSAVEVAYETAGHGDFTRKAAPLVATAAGFVTNAEFLARVRDGFNPRQHPEIHGSNDLHDQLFLFTPTGAPAAAGPTAALRAGSTDGQVRAVAAFLRATADLIDPSGGN</sequence>
<comment type="caution">
    <text evidence="2">The sequence shown here is derived from an EMBL/GenBank/DDBJ whole genome shotgun (WGS) entry which is preliminary data.</text>
</comment>